<dbReference type="InterPro" id="IPR036388">
    <property type="entry name" value="WH-like_DNA-bd_sf"/>
</dbReference>
<dbReference type="GO" id="GO:0006950">
    <property type="term" value="P:response to stress"/>
    <property type="evidence" value="ECO:0007669"/>
    <property type="project" value="TreeGrafter"/>
</dbReference>
<dbReference type="SUPFAM" id="SSF46785">
    <property type="entry name" value="Winged helix' DNA-binding domain"/>
    <property type="match status" value="1"/>
</dbReference>
<keyword evidence="4" id="KW-1185">Reference proteome</keyword>
<evidence type="ECO:0000259" key="2">
    <source>
        <dbReference type="PROSITE" id="PS50995"/>
    </source>
</evidence>
<dbReference type="InterPro" id="IPR000835">
    <property type="entry name" value="HTH_MarR-typ"/>
</dbReference>
<protein>
    <submittedName>
        <fullName evidence="3">MarR family transcriptional regulator</fullName>
    </submittedName>
</protein>
<dbReference type="SMART" id="SM00347">
    <property type="entry name" value="HTH_MARR"/>
    <property type="match status" value="1"/>
</dbReference>
<evidence type="ECO:0000256" key="1">
    <source>
        <dbReference type="ARBA" id="ARBA00023125"/>
    </source>
</evidence>
<evidence type="ECO:0000313" key="3">
    <source>
        <dbReference type="EMBL" id="MDG0791378.1"/>
    </source>
</evidence>
<accession>A0A9X4KFW1</accession>
<dbReference type="InterPro" id="IPR039422">
    <property type="entry name" value="MarR/SlyA-like"/>
</dbReference>
<gene>
    <name evidence="3" type="ORF">OMP38_11245</name>
</gene>
<reference evidence="3 4" key="1">
    <citation type="submission" date="2022-10" db="EMBL/GenBank/DDBJ databases">
        <title>Comparative genomic analysis of Cohnella hashimotonis sp. nov., isolated from the International Space Station.</title>
        <authorList>
            <person name="Simpson A."/>
            <person name="Venkateswaran K."/>
        </authorList>
    </citation>
    <scope>NUCLEOTIDE SEQUENCE [LARGE SCALE GENOMIC DNA]</scope>
    <source>
        <strain evidence="3 4">DSM 18997</strain>
    </source>
</reference>
<dbReference type="Gene3D" id="1.10.10.10">
    <property type="entry name" value="Winged helix-like DNA-binding domain superfamily/Winged helix DNA-binding domain"/>
    <property type="match status" value="1"/>
</dbReference>
<dbReference type="EMBL" id="JAPDHZ010000003">
    <property type="protein sequence ID" value="MDG0791378.1"/>
    <property type="molecule type" value="Genomic_DNA"/>
</dbReference>
<dbReference type="AlphaFoldDB" id="A0A9X4KFW1"/>
<feature type="domain" description="HTH marR-type" evidence="2">
    <location>
        <begin position="1"/>
        <end position="138"/>
    </location>
</feature>
<dbReference type="PANTHER" id="PTHR33164">
    <property type="entry name" value="TRANSCRIPTIONAL REGULATOR, MARR FAMILY"/>
    <property type="match status" value="1"/>
</dbReference>
<name>A0A9X4KFW1_9BACL</name>
<sequence length="143" mass="16298">MDKQVLFLKFFDFITSVHQTTHAFSKGAKLEDVTPVQYKMLEYVAVSQPVTLSSIADCTHMSLPNTSREIKKLMQKGLCEKVADTDDRRKQLIRLSEKGQQLMNGIFGHMLSQLEGRIGTLSDEKLKEIEQALDLLHDQVFRA</sequence>
<dbReference type="GO" id="GO:0003700">
    <property type="term" value="F:DNA-binding transcription factor activity"/>
    <property type="evidence" value="ECO:0007669"/>
    <property type="project" value="InterPro"/>
</dbReference>
<dbReference type="RefSeq" id="WP_277565266.1">
    <property type="nucleotide sequence ID" value="NZ_JAPDHZ010000003.1"/>
</dbReference>
<organism evidence="3 4">
    <name type="scientific">Cohnella ginsengisoli</name>
    <dbReference type="NCBI Taxonomy" id="425004"/>
    <lineage>
        <taxon>Bacteria</taxon>
        <taxon>Bacillati</taxon>
        <taxon>Bacillota</taxon>
        <taxon>Bacilli</taxon>
        <taxon>Bacillales</taxon>
        <taxon>Paenibacillaceae</taxon>
        <taxon>Cohnella</taxon>
    </lineage>
</organism>
<dbReference type="PROSITE" id="PS50995">
    <property type="entry name" value="HTH_MARR_2"/>
    <property type="match status" value="1"/>
</dbReference>
<dbReference type="InterPro" id="IPR036390">
    <property type="entry name" value="WH_DNA-bd_sf"/>
</dbReference>
<keyword evidence="1" id="KW-0238">DNA-binding</keyword>
<evidence type="ECO:0000313" key="4">
    <source>
        <dbReference type="Proteomes" id="UP001153387"/>
    </source>
</evidence>
<dbReference type="Proteomes" id="UP001153387">
    <property type="component" value="Unassembled WGS sequence"/>
</dbReference>
<dbReference type="PANTHER" id="PTHR33164:SF43">
    <property type="entry name" value="HTH-TYPE TRANSCRIPTIONAL REPRESSOR YETL"/>
    <property type="match status" value="1"/>
</dbReference>
<dbReference type="Pfam" id="PF01047">
    <property type="entry name" value="MarR"/>
    <property type="match status" value="1"/>
</dbReference>
<dbReference type="GO" id="GO:0003677">
    <property type="term" value="F:DNA binding"/>
    <property type="evidence" value="ECO:0007669"/>
    <property type="project" value="UniProtKB-KW"/>
</dbReference>
<proteinExistence type="predicted"/>
<comment type="caution">
    <text evidence="3">The sequence shown here is derived from an EMBL/GenBank/DDBJ whole genome shotgun (WGS) entry which is preliminary data.</text>
</comment>